<dbReference type="Pfam" id="PF08531">
    <property type="entry name" value="Bac_rhamnosid_N"/>
    <property type="match status" value="2"/>
</dbReference>
<evidence type="ECO:0000259" key="2">
    <source>
        <dbReference type="Pfam" id="PF08531"/>
    </source>
</evidence>
<dbReference type="OrthoDB" id="10036721at2759"/>
<evidence type="ECO:0000256" key="1">
    <source>
        <dbReference type="SAM" id="Phobius"/>
    </source>
</evidence>
<evidence type="ECO:0000313" key="3">
    <source>
        <dbReference type="EMBL" id="CAF1186513.1"/>
    </source>
</evidence>
<feature type="domain" description="Bacterial alpha-L-rhamnosidase N-terminal" evidence="2">
    <location>
        <begin position="204"/>
        <end position="265"/>
    </location>
</feature>
<accession>A0A815XAG9</accession>
<keyword evidence="1" id="KW-0812">Transmembrane</keyword>
<feature type="transmembrane region" description="Helical" evidence="1">
    <location>
        <begin position="103"/>
        <end position="129"/>
    </location>
</feature>
<dbReference type="AlphaFoldDB" id="A0A815XAG9"/>
<feature type="transmembrane region" description="Helical" evidence="1">
    <location>
        <begin position="156"/>
        <end position="179"/>
    </location>
</feature>
<sequence length="310" mass="34496">MAETPTPHTGIVPIASIQNVIDSTRNLRFSGVVTSIILVTASLPITKLCLGTLYKKQCSAQTPIPIWLVTSGFRGLLCIFVILSILGFAMLTDRYCRKTSSSLLLFVGTLVIVISAFFNFSWSIVGIYWSTSIRSTVQHTDPTQTQTYCHSTPYTFVMAVSLFQAITILIFIVICVIYIRRALPTMITYSNSQAVHQAHKHSNSIASARLWIVGLGQFVVTINGKSVSNGVLNPGYVDWNKTLEYSTYDVTPALQTGDNVLGVVLEKVELYEWKQPNDCIRLESSWYGGEEYDARKELPGWDTPSYDHST</sequence>
<feature type="transmembrane region" description="Helical" evidence="1">
    <location>
        <begin position="66"/>
        <end position="91"/>
    </location>
</feature>
<gene>
    <name evidence="3" type="ORF">EDS130_LOCUS24553</name>
    <name evidence="4" type="ORF">XAT740_LOCUS43191</name>
</gene>
<feature type="transmembrane region" description="Helical" evidence="1">
    <location>
        <begin position="32"/>
        <end position="54"/>
    </location>
</feature>
<comment type="caution">
    <text evidence="4">The sequence shown here is derived from an EMBL/GenBank/DDBJ whole genome shotgun (WGS) entry which is preliminary data.</text>
</comment>
<dbReference type="PANTHER" id="PTHR33307:SF11">
    <property type="entry name" value="ALPHA-L-RHAMNOSIDASE"/>
    <property type="match status" value="1"/>
</dbReference>
<keyword evidence="1" id="KW-0472">Membrane</keyword>
<evidence type="ECO:0000313" key="4">
    <source>
        <dbReference type="EMBL" id="CAF1555081.1"/>
    </source>
</evidence>
<dbReference type="EMBL" id="CAJNOR010005283">
    <property type="protein sequence ID" value="CAF1555081.1"/>
    <property type="molecule type" value="Genomic_DNA"/>
</dbReference>
<evidence type="ECO:0000313" key="5">
    <source>
        <dbReference type="Proteomes" id="UP000663828"/>
    </source>
</evidence>
<organism evidence="4 5">
    <name type="scientific">Adineta ricciae</name>
    <name type="common">Rotifer</name>
    <dbReference type="NCBI Taxonomy" id="249248"/>
    <lineage>
        <taxon>Eukaryota</taxon>
        <taxon>Metazoa</taxon>
        <taxon>Spiralia</taxon>
        <taxon>Gnathifera</taxon>
        <taxon>Rotifera</taxon>
        <taxon>Eurotatoria</taxon>
        <taxon>Bdelloidea</taxon>
        <taxon>Adinetida</taxon>
        <taxon>Adinetidae</taxon>
        <taxon>Adineta</taxon>
    </lineage>
</organism>
<keyword evidence="5" id="KW-1185">Reference proteome</keyword>
<reference evidence="4" key="1">
    <citation type="submission" date="2021-02" db="EMBL/GenBank/DDBJ databases">
        <authorList>
            <person name="Nowell W R."/>
        </authorList>
    </citation>
    <scope>NUCLEOTIDE SEQUENCE</scope>
</reference>
<protein>
    <recommendedName>
        <fullName evidence="2">Bacterial alpha-L-rhamnosidase N-terminal domain-containing protein</fullName>
    </recommendedName>
</protein>
<proteinExistence type="predicted"/>
<keyword evidence="1" id="KW-1133">Transmembrane helix</keyword>
<dbReference type="Proteomes" id="UP000663828">
    <property type="component" value="Unassembled WGS sequence"/>
</dbReference>
<dbReference type="Gene3D" id="2.60.120.260">
    <property type="entry name" value="Galactose-binding domain-like"/>
    <property type="match status" value="1"/>
</dbReference>
<dbReference type="EMBL" id="CAJNOJ010000140">
    <property type="protein sequence ID" value="CAF1186513.1"/>
    <property type="molecule type" value="Genomic_DNA"/>
</dbReference>
<name>A0A815XAG9_ADIRI</name>
<feature type="domain" description="Bacterial alpha-L-rhamnosidase N-terminal" evidence="2">
    <location>
        <begin position="272"/>
        <end position="309"/>
    </location>
</feature>
<dbReference type="InterPro" id="IPR013737">
    <property type="entry name" value="Bac_rhamnosid_N"/>
</dbReference>
<dbReference type="Proteomes" id="UP000663852">
    <property type="component" value="Unassembled WGS sequence"/>
</dbReference>
<dbReference type="PANTHER" id="PTHR33307">
    <property type="entry name" value="ALPHA-RHAMNOSIDASE (EUROFUNG)"/>
    <property type="match status" value="1"/>
</dbReference>
<dbReference type="InterPro" id="IPR016007">
    <property type="entry name" value="Alpha_rhamnosid"/>
</dbReference>